<feature type="compositionally biased region" description="Basic and acidic residues" evidence="7">
    <location>
        <begin position="65"/>
        <end position="85"/>
    </location>
</feature>
<keyword evidence="2" id="KW-0819">tRNA processing</keyword>
<dbReference type="FunFam" id="3.30.70.580:FF:000002">
    <property type="entry name" value="tRNA pseudouridine synthase"/>
    <property type="match status" value="1"/>
</dbReference>
<feature type="compositionally biased region" description="Polar residues" evidence="7">
    <location>
        <begin position="547"/>
        <end position="565"/>
    </location>
</feature>
<dbReference type="GO" id="GO:0005634">
    <property type="term" value="C:nucleus"/>
    <property type="evidence" value="ECO:0007669"/>
    <property type="project" value="TreeGrafter"/>
</dbReference>
<feature type="compositionally biased region" description="Polar residues" evidence="7">
    <location>
        <begin position="1"/>
        <end position="11"/>
    </location>
</feature>
<feature type="compositionally biased region" description="Basic residues" evidence="7">
    <location>
        <begin position="55"/>
        <end position="64"/>
    </location>
</feature>
<dbReference type="CDD" id="cd02568">
    <property type="entry name" value="PseudoU_synth_PUS1_PUS2"/>
    <property type="match status" value="1"/>
</dbReference>
<dbReference type="Gene3D" id="3.30.70.580">
    <property type="entry name" value="Pseudouridine synthase I, catalytic domain, N-terminal subdomain"/>
    <property type="match status" value="1"/>
</dbReference>
<proteinExistence type="inferred from homology"/>
<dbReference type="PANTHER" id="PTHR11142">
    <property type="entry name" value="PSEUDOURIDYLATE SYNTHASE"/>
    <property type="match status" value="1"/>
</dbReference>
<evidence type="ECO:0000256" key="7">
    <source>
        <dbReference type="SAM" id="MobiDB-lite"/>
    </source>
</evidence>
<feature type="compositionally biased region" description="Basic and acidic residues" evidence="7">
    <location>
        <begin position="40"/>
        <end position="54"/>
    </location>
</feature>
<dbReference type="PANTHER" id="PTHR11142:SF4">
    <property type="entry name" value="PSEUDOURIDYLATE SYNTHASE 1 HOMOLOG"/>
    <property type="match status" value="1"/>
</dbReference>
<dbReference type="SUPFAM" id="SSF55120">
    <property type="entry name" value="Pseudouridine synthase"/>
    <property type="match status" value="1"/>
</dbReference>
<evidence type="ECO:0000313" key="10">
    <source>
        <dbReference type="Proteomes" id="UP000765509"/>
    </source>
</evidence>
<dbReference type="Gene3D" id="3.30.70.660">
    <property type="entry name" value="Pseudouridine synthase I, catalytic domain, C-terminal subdomain"/>
    <property type="match status" value="1"/>
</dbReference>
<dbReference type="GO" id="GO:0009982">
    <property type="term" value="F:pseudouridine synthase activity"/>
    <property type="evidence" value="ECO:0007669"/>
    <property type="project" value="InterPro"/>
</dbReference>
<dbReference type="InterPro" id="IPR020097">
    <property type="entry name" value="PsdUridine_synth_TruA_a/b_dom"/>
</dbReference>
<feature type="region of interest" description="Disordered" evidence="7">
    <location>
        <begin position="547"/>
        <end position="571"/>
    </location>
</feature>
<protein>
    <recommendedName>
        <fullName evidence="8">Pseudouridine synthase I TruA alpha/beta domain-containing protein</fullName>
    </recommendedName>
</protein>
<dbReference type="InterPro" id="IPR020094">
    <property type="entry name" value="TruA/RsuA/RluB/E/F_N"/>
</dbReference>
<dbReference type="Pfam" id="PF01416">
    <property type="entry name" value="PseudoU_synth_1"/>
    <property type="match status" value="1"/>
</dbReference>
<dbReference type="GO" id="GO:0031119">
    <property type="term" value="P:tRNA pseudouridine synthesis"/>
    <property type="evidence" value="ECO:0007669"/>
    <property type="project" value="InterPro"/>
</dbReference>
<keyword evidence="3" id="KW-0413">Isomerase</keyword>
<comment type="caution">
    <text evidence="9">The sequence shown here is derived from an EMBL/GenBank/DDBJ whole genome shotgun (WGS) entry which is preliminary data.</text>
</comment>
<dbReference type="NCBIfam" id="TIGR00071">
    <property type="entry name" value="hisT_truA"/>
    <property type="match status" value="1"/>
</dbReference>
<evidence type="ECO:0000259" key="8">
    <source>
        <dbReference type="Pfam" id="PF01416"/>
    </source>
</evidence>
<feature type="domain" description="Pseudouridine synthase I TruA alpha/beta" evidence="8">
    <location>
        <begin position="341"/>
        <end position="453"/>
    </location>
</feature>
<dbReference type="AlphaFoldDB" id="A0A9Q3GFP6"/>
<name>A0A9Q3GFP6_9BASI</name>
<evidence type="ECO:0000256" key="4">
    <source>
        <dbReference type="ARBA" id="ARBA00036943"/>
    </source>
</evidence>
<organism evidence="9 10">
    <name type="scientific">Austropuccinia psidii MF-1</name>
    <dbReference type="NCBI Taxonomy" id="1389203"/>
    <lineage>
        <taxon>Eukaryota</taxon>
        <taxon>Fungi</taxon>
        <taxon>Dikarya</taxon>
        <taxon>Basidiomycota</taxon>
        <taxon>Pucciniomycotina</taxon>
        <taxon>Pucciniomycetes</taxon>
        <taxon>Pucciniales</taxon>
        <taxon>Sphaerophragmiaceae</taxon>
        <taxon>Austropuccinia</taxon>
    </lineage>
</organism>
<reference evidence="9" key="1">
    <citation type="submission" date="2021-03" db="EMBL/GenBank/DDBJ databases">
        <title>Draft genome sequence of rust myrtle Austropuccinia psidii MF-1, a brazilian biotype.</title>
        <authorList>
            <person name="Quecine M.C."/>
            <person name="Pachon D.M.R."/>
            <person name="Bonatelli M.L."/>
            <person name="Correr F.H."/>
            <person name="Franceschini L.M."/>
            <person name="Leite T.F."/>
            <person name="Margarido G.R.A."/>
            <person name="Almeida C.A."/>
            <person name="Ferrarezi J.A."/>
            <person name="Labate C.A."/>
        </authorList>
    </citation>
    <scope>NUCLEOTIDE SEQUENCE</scope>
    <source>
        <strain evidence="9">MF-1</strain>
    </source>
</reference>
<evidence type="ECO:0000313" key="9">
    <source>
        <dbReference type="EMBL" id="MBW0465534.1"/>
    </source>
</evidence>
<dbReference type="InterPro" id="IPR041708">
    <property type="entry name" value="PUS1/PUS2-like"/>
</dbReference>
<dbReference type="GO" id="GO:1990481">
    <property type="term" value="P:mRNA pseudouridine synthesis"/>
    <property type="evidence" value="ECO:0007669"/>
    <property type="project" value="TreeGrafter"/>
</dbReference>
<feature type="compositionally biased region" description="Polar residues" evidence="7">
    <location>
        <begin position="21"/>
        <end position="37"/>
    </location>
</feature>
<dbReference type="EMBL" id="AVOT02001067">
    <property type="protein sequence ID" value="MBW0465534.1"/>
    <property type="molecule type" value="Genomic_DNA"/>
</dbReference>
<gene>
    <name evidence="9" type="ORF">O181_005249</name>
</gene>
<dbReference type="Proteomes" id="UP000765509">
    <property type="component" value="Unassembled WGS sequence"/>
</dbReference>
<evidence type="ECO:0000256" key="1">
    <source>
        <dbReference type="ARBA" id="ARBA00009375"/>
    </source>
</evidence>
<evidence type="ECO:0000256" key="3">
    <source>
        <dbReference type="ARBA" id="ARBA00023235"/>
    </source>
</evidence>
<feature type="active site" description="Nucleophile" evidence="5">
    <location>
        <position position="172"/>
    </location>
</feature>
<sequence>MTASHPHQISSGLDILHLGPQSGQSIKEAPSCTSQAQELPDSKGLGDRPKEKSLRTSKRPAKGKFHGDRREKAGSKRKSDWKDSNPSHPKSSRPYDHSDIDPAASDQKRLPKRKVAVLLGYYGKGYQGSQVNPGRKTIEGEVFKALVKAGCISQDNSNHPNKVGLQRAARTDANVHAGCNLISLKLILDPPGLKSQDLSSSLNPQLDNQQKTLSTSRARYLALINHINDCLPNEIRIWSLVRVQNSFHCRNLCDSRTYEYSLPTYLFLPPKPGCAMYERLNNIPISGTNKNWAECFQEGETEASWWSEHLDPLDSDYKASQMEKKSRYRISPIMINRIKQAIEKFKGTHNFHNFTVGKEFNDRSAIRIMKNLCVSEPFLVGSDDTNAPTEWISIKFHGQSFMLHQIRKMIGLVILTCRTRTPSNIIPEIYGPTKVGIPKAPGLGLILQHPHFDGYNKRVKETNQQLISQKKPAGRNEEELDDLLREPIDAMEVKDLIDGFKTQVLFKRMWEEERKEDAFGVWINYLDVYRESDLNFLNPNGELPPSLTSTKASHKSNSALNASSTPPSPWLVAGSNTDMARLIFYEDDAEEENMLAGSSNSQFDEG</sequence>
<accession>A0A9Q3GFP6</accession>
<feature type="binding site" evidence="6">
    <location>
        <position position="258"/>
    </location>
    <ligand>
        <name>substrate</name>
    </ligand>
</feature>
<comment type="catalytic activity">
    <reaction evidence="4">
        <text>a uridine in tRNA = a pseudouridine in tRNA</text>
        <dbReference type="Rhea" id="RHEA:54572"/>
        <dbReference type="Rhea" id="RHEA-COMP:13339"/>
        <dbReference type="Rhea" id="RHEA-COMP:13934"/>
        <dbReference type="ChEBI" id="CHEBI:65314"/>
        <dbReference type="ChEBI" id="CHEBI:65315"/>
    </reaction>
</comment>
<comment type="similarity">
    <text evidence="1">Belongs to the tRNA pseudouridine synthase TruA family.</text>
</comment>
<feature type="region of interest" description="Disordered" evidence="7">
    <location>
        <begin position="1"/>
        <end position="111"/>
    </location>
</feature>
<dbReference type="GO" id="GO:0003723">
    <property type="term" value="F:RNA binding"/>
    <property type="evidence" value="ECO:0007669"/>
    <property type="project" value="InterPro"/>
</dbReference>
<dbReference type="InterPro" id="IPR001406">
    <property type="entry name" value="PsdUridine_synth_TruA"/>
</dbReference>
<evidence type="ECO:0000256" key="5">
    <source>
        <dbReference type="PIRSR" id="PIRSR641708-1"/>
    </source>
</evidence>
<dbReference type="InterPro" id="IPR020103">
    <property type="entry name" value="PsdUridine_synth_cat_dom_sf"/>
</dbReference>
<evidence type="ECO:0000256" key="6">
    <source>
        <dbReference type="PIRSR" id="PIRSR641708-2"/>
    </source>
</evidence>
<dbReference type="InterPro" id="IPR020095">
    <property type="entry name" value="PsdUridine_synth_TruA_C"/>
</dbReference>
<dbReference type="OrthoDB" id="10256309at2759"/>
<evidence type="ECO:0000256" key="2">
    <source>
        <dbReference type="ARBA" id="ARBA00022694"/>
    </source>
</evidence>
<keyword evidence="10" id="KW-1185">Reference proteome</keyword>